<comment type="caution">
    <text evidence="2">The sequence shown here is derived from an EMBL/GenBank/DDBJ whole genome shotgun (WGS) entry which is preliminary data.</text>
</comment>
<accession>A0A3M0KZ18</accession>
<organism evidence="2 3">
    <name type="scientific">Hirundo rustica rustica</name>
    <dbReference type="NCBI Taxonomy" id="333673"/>
    <lineage>
        <taxon>Eukaryota</taxon>
        <taxon>Metazoa</taxon>
        <taxon>Chordata</taxon>
        <taxon>Craniata</taxon>
        <taxon>Vertebrata</taxon>
        <taxon>Euteleostomi</taxon>
        <taxon>Archelosauria</taxon>
        <taxon>Archosauria</taxon>
        <taxon>Dinosauria</taxon>
        <taxon>Saurischia</taxon>
        <taxon>Theropoda</taxon>
        <taxon>Coelurosauria</taxon>
        <taxon>Aves</taxon>
        <taxon>Neognathae</taxon>
        <taxon>Neoaves</taxon>
        <taxon>Telluraves</taxon>
        <taxon>Australaves</taxon>
        <taxon>Passeriformes</taxon>
        <taxon>Sylvioidea</taxon>
        <taxon>Hirundinidae</taxon>
        <taxon>Hirundo</taxon>
    </lineage>
</organism>
<protein>
    <submittedName>
        <fullName evidence="2">Uncharacterized protein</fullName>
    </submittedName>
</protein>
<feature type="region of interest" description="Disordered" evidence="1">
    <location>
        <begin position="1"/>
        <end position="36"/>
    </location>
</feature>
<sequence>MEDNHKGEEDEDQGRRRGLMSLGDLGQARRSTGACCTRDERREIDKSEKGFLQAGEKYHWCNKKREDNDNSVQETRLVSFDNEVIKLDCSSVLSFKNPSFGMKYCYSTVIKEIVSTSKLYCALKFCQSKRVNRLALQILEYLVDPMWPAGERKKMFGQNKSQICILQELGIN</sequence>
<gene>
    <name evidence="2" type="ORF">DUI87_04431</name>
</gene>
<dbReference type="AlphaFoldDB" id="A0A3M0KZ18"/>
<proteinExistence type="predicted"/>
<evidence type="ECO:0000256" key="1">
    <source>
        <dbReference type="SAM" id="MobiDB-lite"/>
    </source>
</evidence>
<reference evidence="2 3" key="1">
    <citation type="submission" date="2018-07" db="EMBL/GenBank/DDBJ databases">
        <title>A high quality draft genome assembly of the barn swallow (H. rustica rustica).</title>
        <authorList>
            <person name="Formenti G."/>
            <person name="Chiara M."/>
            <person name="Poveda L."/>
            <person name="Francoijs K.-J."/>
            <person name="Bonisoli-Alquati A."/>
            <person name="Canova L."/>
            <person name="Gianfranceschi L."/>
            <person name="Horner D.S."/>
            <person name="Saino N."/>
        </authorList>
    </citation>
    <scope>NUCLEOTIDE SEQUENCE [LARGE SCALE GENOMIC DNA]</scope>
    <source>
        <strain evidence="2">Chelidonia</strain>
        <tissue evidence="2">Blood</tissue>
    </source>
</reference>
<keyword evidence="3" id="KW-1185">Reference proteome</keyword>
<dbReference type="EMBL" id="QRBI01000096">
    <property type="protein sequence ID" value="RMC18539.1"/>
    <property type="molecule type" value="Genomic_DNA"/>
</dbReference>
<evidence type="ECO:0000313" key="2">
    <source>
        <dbReference type="EMBL" id="RMC18539.1"/>
    </source>
</evidence>
<dbReference type="Proteomes" id="UP000269221">
    <property type="component" value="Unassembled WGS sequence"/>
</dbReference>
<evidence type="ECO:0000313" key="3">
    <source>
        <dbReference type="Proteomes" id="UP000269221"/>
    </source>
</evidence>
<name>A0A3M0KZ18_HIRRU</name>